<feature type="domain" description="N-acetyltransferase" evidence="1">
    <location>
        <begin position="7"/>
        <end position="93"/>
    </location>
</feature>
<dbReference type="PANTHER" id="PTHR31435">
    <property type="entry name" value="PROTEIN NATD1"/>
    <property type="match status" value="1"/>
</dbReference>
<dbReference type="RefSeq" id="WP_344813702.1">
    <property type="nucleotide sequence ID" value="NZ_BAAAYX010000014.1"/>
</dbReference>
<evidence type="ECO:0000313" key="3">
    <source>
        <dbReference type="Proteomes" id="UP001500051"/>
    </source>
</evidence>
<name>A0ABP7E0Y4_9ACTN</name>
<dbReference type="InterPro" id="IPR031165">
    <property type="entry name" value="GNAT_YJDJ"/>
</dbReference>
<protein>
    <recommendedName>
        <fullName evidence="1">N-acetyltransferase domain-containing protein</fullName>
    </recommendedName>
</protein>
<comment type="caution">
    <text evidence="2">The sequence shown here is derived from an EMBL/GenBank/DDBJ whole genome shotgun (WGS) entry which is preliminary data.</text>
</comment>
<dbReference type="CDD" id="cd04301">
    <property type="entry name" value="NAT_SF"/>
    <property type="match status" value="1"/>
</dbReference>
<evidence type="ECO:0000259" key="1">
    <source>
        <dbReference type="PROSITE" id="PS51729"/>
    </source>
</evidence>
<dbReference type="Gene3D" id="3.40.630.30">
    <property type="match status" value="1"/>
</dbReference>
<proteinExistence type="predicted"/>
<dbReference type="InterPro" id="IPR045057">
    <property type="entry name" value="Gcn5-rel_NAT"/>
</dbReference>
<gene>
    <name evidence="2" type="ORF">GCM10022204_34610</name>
</gene>
<dbReference type="PROSITE" id="PS51729">
    <property type="entry name" value="GNAT_YJDJ"/>
    <property type="match status" value="1"/>
</dbReference>
<dbReference type="EMBL" id="BAAAYX010000014">
    <property type="protein sequence ID" value="GAA3712757.1"/>
    <property type="molecule type" value="Genomic_DNA"/>
</dbReference>
<keyword evidence="3" id="KW-1185">Reference proteome</keyword>
<dbReference type="InterPro" id="IPR016181">
    <property type="entry name" value="Acyl_CoA_acyltransferase"/>
</dbReference>
<evidence type="ECO:0000313" key="2">
    <source>
        <dbReference type="EMBL" id="GAA3712757.1"/>
    </source>
</evidence>
<organism evidence="2 3">
    <name type="scientific">Microlunatus aurantiacus</name>
    <dbReference type="NCBI Taxonomy" id="446786"/>
    <lineage>
        <taxon>Bacteria</taxon>
        <taxon>Bacillati</taxon>
        <taxon>Actinomycetota</taxon>
        <taxon>Actinomycetes</taxon>
        <taxon>Propionibacteriales</taxon>
        <taxon>Propionibacteriaceae</taxon>
        <taxon>Microlunatus</taxon>
    </lineage>
</organism>
<dbReference type="Proteomes" id="UP001500051">
    <property type="component" value="Unassembled WGS sequence"/>
</dbReference>
<dbReference type="SUPFAM" id="SSF55729">
    <property type="entry name" value="Acyl-CoA N-acyltransferases (Nat)"/>
    <property type="match status" value="1"/>
</dbReference>
<reference evidence="3" key="1">
    <citation type="journal article" date="2019" name="Int. J. Syst. Evol. Microbiol.">
        <title>The Global Catalogue of Microorganisms (GCM) 10K type strain sequencing project: providing services to taxonomists for standard genome sequencing and annotation.</title>
        <authorList>
            <consortium name="The Broad Institute Genomics Platform"/>
            <consortium name="The Broad Institute Genome Sequencing Center for Infectious Disease"/>
            <person name="Wu L."/>
            <person name="Ma J."/>
        </authorList>
    </citation>
    <scope>NUCLEOTIDE SEQUENCE [LARGE SCALE GENOMIC DNA]</scope>
    <source>
        <strain evidence="3">JCM 16548</strain>
    </source>
</reference>
<dbReference type="PANTHER" id="PTHR31435:SF10">
    <property type="entry name" value="BSR4717 PROTEIN"/>
    <property type="match status" value="1"/>
</dbReference>
<sequence length="99" mass="11164">MSTLAVERNDARSRYEGRHDGELVSLVDYVLRGDTMIVIHTGTEHRWRGKGYAAQVTQAALDDARNRGLHVVPRCPFTAEFISSHPDYVDLLDGNSRPR</sequence>
<accession>A0ABP7E0Y4</accession>
<dbReference type="Pfam" id="PF14542">
    <property type="entry name" value="Acetyltransf_CG"/>
    <property type="match status" value="1"/>
</dbReference>